<accession>A0A2N3ICH7</accession>
<dbReference type="EMBL" id="NKXO01000028">
    <property type="protein sequence ID" value="PKQ68016.1"/>
    <property type="molecule type" value="Genomic_DNA"/>
</dbReference>
<evidence type="ECO:0000256" key="1">
    <source>
        <dbReference type="ARBA" id="ARBA00005189"/>
    </source>
</evidence>
<keyword evidence="4" id="KW-1133">Transmembrane helix</keyword>
<dbReference type="SUPFAM" id="SSF69593">
    <property type="entry name" value="Glycerol-3-phosphate (1)-acyltransferase"/>
    <property type="match status" value="1"/>
</dbReference>
<dbReference type="SMART" id="SM00563">
    <property type="entry name" value="PlsC"/>
    <property type="match status" value="1"/>
</dbReference>
<feature type="domain" description="Phospholipid/glycerol acyltransferase" evidence="5">
    <location>
        <begin position="77"/>
        <end position="192"/>
    </location>
</feature>
<dbReference type="RefSeq" id="WP_101359097.1">
    <property type="nucleotide sequence ID" value="NZ_NKXO01000028.1"/>
</dbReference>
<reference evidence="6 7" key="1">
    <citation type="submission" date="2017-06" db="EMBL/GenBank/DDBJ databases">
        <title>Raineya orbicola gen. nov., sp. nov. a slightly thermophilic bacterium of the phylum Bacteroidetes and the description of Raineyaceae fam. nov.</title>
        <authorList>
            <person name="Albuquerque L."/>
            <person name="Polonia A.R.M."/>
            <person name="Barroso C."/>
            <person name="Froufe H.J.C."/>
            <person name="Lage O."/>
            <person name="Lobo-Da-Cunha A."/>
            <person name="Egas C."/>
            <person name="Da Costa M.S."/>
        </authorList>
    </citation>
    <scope>NUCLEOTIDE SEQUENCE [LARGE SCALE GENOMIC DNA]</scope>
    <source>
        <strain evidence="6 7">SPSPC-11</strain>
    </source>
</reference>
<dbReference type="InterPro" id="IPR002123">
    <property type="entry name" value="Plipid/glycerol_acylTrfase"/>
</dbReference>
<dbReference type="PANTHER" id="PTHR10434">
    <property type="entry name" value="1-ACYL-SN-GLYCEROL-3-PHOSPHATE ACYLTRANSFERASE"/>
    <property type="match status" value="1"/>
</dbReference>
<evidence type="ECO:0000256" key="4">
    <source>
        <dbReference type="SAM" id="Phobius"/>
    </source>
</evidence>
<protein>
    <submittedName>
        <fullName evidence="6">1-acyl-sn-glycerol-3-phosphate acyltransferase</fullName>
    </submittedName>
</protein>
<dbReference type="GO" id="GO:0003841">
    <property type="term" value="F:1-acylglycerol-3-phosphate O-acyltransferase activity"/>
    <property type="evidence" value="ECO:0007669"/>
    <property type="project" value="TreeGrafter"/>
</dbReference>
<evidence type="ECO:0000256" key="2">
    <source>
        <dbReference type="ARBA" id="ARBA00022679"/>
    </source>
</evidence>
<evidence type="ECO:0000313" key="7">
    <source>
        <dbReference type="Proteomes" id="UP000233387"/>
    </source>
</evidence>
<gene>
    <name evidence="6" type="ORF">Rain11_1827</name>
</gene>
<name>A0A2N3ICH7_9BACT</name>
<proteinExistence type="predicted"/>
<dbReference type="OrthoDB" id="9803035at2"/>
<organism evidence="6 7">
    <name type="scientific">Raineya orbicola</name>
    <dbReference type="NCBI Taxonomy" id="2016530"/>
    <lineage>
        <taxon>Bacteria</taxon>
        <taxon>Pseudomonadati</taxon>
        <taxon>Bacteroidota</taxon>
        <taxon>Cytophagia</taxon>
        <taxon>Cytophagales</taxon>
        <taxon>Raineyaceae</taxon>
        <taxon>Raineya</taxon>
    </lineage>
</organism>
<sequence>MKKHFKSLLGRIYWLYLATNFTIGFLLVFPWLMLSHYAKIPLLNTWVCKIWHWCFYITLGIWVKNKYKARFSARRTYIFCANHTSFLDIATMAGLMKGNYAFVGKSDIIHVPLFGLMFRKMHIPVDRESKMASAKAFLQMKKSLQSGKSLIIFPEGGILTQNPPQMVEFKEGAFRLAIETQTPIVPITLKWAWKVLPDDNTRRAYPHFLENIIHPAIETQTLSLQNLDELKRAVFKVIQSGFEKNL</sequence>
<keyword evidence="3 6" id="KW-0012">Acyltransferase</keyword>
<dbReference type="PANTHER" id="PTHR10434:SF66">
    <property type="entry name" value="PHOSPHOLIPID_GLYCEROL ACYLTRANSFERASE DOMAIN-CONTAINING PROTEIN"/>
    <property type="match status" value="1"/>
</dbReference>
<dbReference type="Proteomes" id="UP000233387">
    <property type="component" value="Unassembled WGS sequence"/>
</dbReference>
<comment type="pathway">
    <text evidence="1">Lipid metabolism.</text>
</comment>
<keyword evidence="4" id="KW-0472">Membrane</keyword>
<dbReference type="Pfam" id="PF01553">
    <property type="entry name" value="Acyltransferase"/>
    <property type="match status" value="1"/>
</dbReference>
<keyword evidence="4" id="KW-0812">Transmembrane</keyword>
<dbReference type="AlphaFoldDB" id="A0A2N3ICH7"/>
<dbReference type="CDD" id="cd07989">
    <property type="entry name" value="LPLAT_AGPAT-like"/>
    <property type="match status" value="1"/>
</dbReference>
<evidence type="ECO:0000259" key="5">
    <source>
        <dbReference type="SMART" id="SM00563"/>
    </source>
</evidence>
<evidence type="ECO:0000256" key="3">
    <source>
        <dbReference type="ARBA" id="ARBA00023315"/>
    </source>
</evidence>
<keyword evidence="7" id="KW-1185">Reference proteome</keyword>
<keyword evidence="2 6" id="KW-0808">Transferase</keyword>
<comment type="caution">
    <text evidence="6">The sequence shown here is derived from an EMBL/GenBank/DDBJ whole genome shotgun (WGS) entry which is preliminary data.</text>
</comment>
<feature type="transmembrane region" description="Helical" evidence="4">
    <location>
        <begin position="12"/>
        <end position="34"/>
    </location>
</feature>
<dbReference type="GO" id="GO:0006654">
    <property type="term" value="P:phosphatidic acid biosynthetic process"/>
    <property type="evidence" value="ECO:0007669"/>
    <property type="project" value="TreeGrafter"/>
</dbReference>
<evidence type="ECO:0000313" key="6">
    <source>
        <dbReference type="EMBL" id="PKQ68016.1"/>
    </source>
</evidence>